<dbReference type="EMBL" id="DF237768">
    <property type="protein sequence ID" value="GAQ91615.1"/>
    <property type="molecule type" value="Genomic_DNA"/>
</dbReference>
<dbReference type="GO" id="GO:0004559">
    <property type="term" value="F:alpha-mannosidase activity"/>
    <property type="evidence" value="ECO:0007669"/>
    <property type="project" value="InterPro"/>
</dbReference>
<dbReference type="OMA" id="IMTHTMF"/>
<dbReference type="InterPro" id="IPR027291">
    <property type="entry name" value="Glyco_hydro_38_N_sf"/>
</dbReference>
<dbReference type="InterPro" id="IPR011330">
    <property type="entry name" value="Glyco_hydro/deAcase_b/a-brl"/>
</dbReference>
<dbReference type="Proteomes" id="UP000054558">
    <property type="component" value="Unassembled WGS sequence"/>
</dbReference>
<sequence>MDQQSGVGHVDWTLDTVVQSLAFNPDRKFIQVEQAFFQMWWRRQTQRTRALVRRLVDDGQLEFVNGGWCMHDEATTHFVDMIDQTALGHRYIREQFEKYPRVGWQIDPFGHSSVQASLMTAEMGFDGLFFARADYQDIYERRANKSMEMVWRASKSLGKTAETFAGILHAHYMPPPTFDFEDVARTPSIQTTPV</sequence>
<dbReference type="InterPro" id="IPR000602">
    <property type="entry name" value="Glyco_hydro_38_N"/>
</dbReference>
<organism evidence="2 3">
    <name type="scientific">Klebsormidium nitens</name>
    <name type="common">Green alga</name>
    <name type="synonym">Ulothrix nitens</name>
    <dbReference type="NCBI Taxonomy" id="105231"/>
    <lineage>
        <taxon>Eukaryota</taxon>
        <taxon>Viridiplantae</taxon>
        <taxon>Streptophyta</taxon>
        <taxon>Klebsormidiophyceae</taxon>
        <taxon>Klebsormidiales</taxon>
        <taxon>Klebsormidiaceae</taxon>
        <taxon>Klebsormidium</taxon>
    </lineage>
</organism>
<dbReference type="AlphaFoldDB" id="A0A1Y1IL54"/>
<accession>A0A1Y1IL54</accession>
<feature type="domain" description="Glycoside hydrolase family 38 N-terminal" evidence="1">
    <location>
        <begin position="10"/>
        <end position="182"/>
    </location>
</feature>
<dbReference type="STRING" id="105231.A0A1Y1IL54"/>
<name>A0A1Y1IL54_KLENI</name>
<evidence type="ECO:0000259" key="1">
    <source>
        <dbReference type="Pfam" id="PF01074"/>
    </source>
</evidence>
<evidence type="ECO:0000313" key="2">
    <source>
        <dbReference type="EMBL" id="GAQ91615.1"/>
    </source>
</evidence>
<proteinExistence type="predicted"/>
<dbReference type="SUPFAM" id="SSF88713">
    <property type="entry name" value="Glycoside hydrolase/deacetylase"/>
    <property type="match status" value="1"/>
</dbReference>
<gene>
    <name evidence="2" type="ORF">KFL_008190015</name>
</gene>
<dbReference type="Pfam" id="PF01074">
    <property type="entry name" value="Glyco_hydro_38N"/>
    <property type="match status" value="1"/>
</dbReference>
<dbReference type="PANTHER" id="PTHR11607">
    <property type="entry name" value="ALPHA-MANNOSIDASE"/>
    <property type="match status" value="1"/>
</dbReference>
<dbReference type="GO" id="GO:0006013">
    <property type="term" value="P:mannose metabolic process"/>
    <property type="evidence" value="ECO:0007669"/>
    <property type="project" value="InterPro"/>
</dbReference>
<keyword evidence="3" id="KW-1185">Reference proteome</keyword>
<dbReference type="PANTHER" id="PTHR11607:SF3">
    <property type="entry name" value="LYSOSOMAL ALPHA-MANNOSIDASE"/>
    <property type="match status" value="1"/>
</dbReference>
<dbReference type="Gene3D" id="3.20.110.10">
    <property type="entry name" value="Glycoside hydrolase 38, N terminal domain"/>
    <property type="match status" value="1"/>
</dbReference>
<dbReference type="InterPro" id="IPR050843">
    <property type="entry name" value="Glycosyl_Hydrlase_38"/>
</dbReference>
<dbReference type="OrthoDB" id="2016903at2759"/>
<reference evidence="2 3" key="1">
    <citation type="journal article" date="2014" name="Nat. Commun.">
        <title>Klebsormidium flaccidum genome reveals primary factors for plant terrestrial adaptation.</title>
        <authorList>
            <person name="Hori K."/>
            <person name="Maruyama F."/>
            <person name="Fujisawa T."/>
            <person name="Togashi T."/>
            <person name="Yamamoto N."/>
            <person name="Seo M."/>
            <person name="Sato S."/>
            <person name="Yamada T."/>
            <person name="Mori H."/>
            <person name="Tajima N."/>
            <person name="Moriyama T."/>
            <person name="Ikeuchi M."/>
            <person name="Watanabe M."/>
            <person name="Wada H."/>
            <person name="Kobayashi K."/>
            <person name="Saito M."/>
            <person name="Masuda T."/>
            <person name="Sasaki-Sekimoto Y."/>
            <person name="Mashiguchi K."/>
            <person name="Awai K."/>
            <person name="Shimojima M."/>
            <person name="Masuda S."/>
            <person name="Iwai M."/>
            <person name="Nobusawa T."/>
            <person name="Narise T."/>
            <person name="Kondo S."/>
            <person name="Saito H."/>
            <person name="Sato R."/>
            <person name="Murakawa M."/>
            <person name="Ihara Y."/>
            <person name="Oshima-Yamada Y."/>
            <person name="Ohtaka K."/>
            <person name="Satoh M."/>
            <person name="Sonobe K."/>
            <person name="Ishii M."/>
            <person name="Ohtani R."/>
            <person name="Kanamori-Sato M."/>
            <person name="Honoki R."/>
            <person name="Miyazaki D."/>
            <person name="Mochizuki H."/>
            <person name="Umetsu J."/>
            <person name="Higashi K."/>
            <person name="Shibata D."/>
            <person name="Kamiya Y."/>
            <person name="Sato N."/>
            <person name="Nakamura Y."/>
            <person name="Tabata S."/>
            <person name="Ida S."/>
            <person name="Kurokawa K."/>
            <person name="Ohta H."/>
        </authorList>
    </citation>
    <scope>NUCLEOTIDE SEQUENCE [LARGE SCALE GENOMIC DNA]</scope>
    <source>
        <strain evidence="2 3">NIES-2285</strain>
    </source>
</reference>
<protein>
    <recommendedName>
        <fullName evidence="1">Glycoside hydrolase family 38 N-terminal domain-containing protein</fullName>
    </recommendedName>
</protein>
<evidence type="ECO:0000313" key="3">
    <source>
        <dbReference type="Proteomes" id="UP000054558"/>
    </source>
</evidence>